<evidence type="ECO:0000256" key="1">
    <source>
        <dbReference type="ARBA" id="ARBA00022617"/>
    </source>
</evidence>
<evidence type="ECO:0000256" key="5">
    <source>
        <dbReference type="SAM" id="MobiDB-lite"/>
    </source>
</evidence>
<comment type="caution">
    <text evidence="8">The sequence shown here is derived from an EMBL/GenBank/DDBJ whole genome shotgun (WGS) entry which is preliminary data.</text>
</comment>
<accession>A0A120CWH9</accession>
<dbReference type="PANTHER" id="PTHR30600:SF4">
    <property type="entry name" value="CYTOCHROME C DOMAIN-CONTAINING PROTEIN"/>
    <property type="match status" value="1"/>
</dbReference>
<dbReference type="InterPro" id="IPR009056">
    <property type="entry name" value="Cyt_c-like_dom"/>
</dbReference>
<dbReference type="AlphaFoldDB" id="A0A120CWH9"/>
<evidence type="ECO:0000256" key="6">
    <source>
        <dbReference type="SAM" id="SignalP"/>
    </source>
</evidence>
<protein>
    <submittedName>
        <fullName evidence="8">Putative thiol oxidoreductase</fullName>
    </submittedName>
</protein>
<sequence length="502" mass="53946">MRQSPLCGLAILVPGLMAIAMAAASAPTAQPHGANALHAVAALPDDDAAEALPGGNATTRESYDTPNAFSHPSHGIGLEGEAKFKVGNGVFRKLWVSAPSSTKSSDGLGPLFNSRSCQSCHLKDGRGHPPPANRPDATAESMVLRLSIPPQNDEHRRLLAERRVNTIDEPTYGEQLQNMAVRGLDNEGHMHITYDEVPVTLKDGTQVSLRRPTYRVEALKAGPLHADTMLSPRVAPQMIGIGLLEAIPDAQILAHADPNDSDGDGISGRVNEVWSAQRKDVAIGRFGWKAGKATVADQTASAFAGDMGLSTHLDPRNAGDCTAQQPICQNAPHGARERDGGVEVGAKLFDHVVFYAQNVAVPLRRNMDDPQVRRGKAVFHALGCQSCHVPSFVTGDVDGQPHLSRQRIWPYTDLLLHDMGEGLADNRPEGVADGREWRTAPLWGIGLTQMVSGHTLLLHDGRARSIEEAILWHGGEAQNARDGYAALAREDRDALVRFVEAL</sequence>
<dbReference type="InterPro" id="IPR051395">
    <property type="entry name" value="Cytochrome_c_Peroxidase/MauG"/>
</dbReference>
<feature type="compositionally biased region" description="Polar residues" evidence="5">
    <location>
        <begin position="56"/>
        <end position="70"/>
    </location>
</feature>
<name>A0A120CWH9_HYPSL</name>
<keyword evidence="6" id="KW-0732">Signal</keyword>
<dbReference type="EMBL" id="LMTR01000045">
    <property type="protein sequence ID" value="KWT69432.1"/>
    <property type="molecule type" value="Genomic_DNA"/>
</dbReference>
<dbReference type="Gene3D" id="1.10.760.10">
    <property type="entry name" value="Cytochrome c-like domain"/>
    <property type="match status" value="1"/>
</dbReference>
<evidence type="ECO:0000313" key="8">
    <source>
        <dbReference type="EMBL" id="KWT69432.1"/>
    </source>
</evidence>
<dbReference type="GO" id="GO:0004130">
    <property type="term" value="F:cytochrome-c peroxidase activity"/>
    <property type="evidence" value="ECO:0007669"/>
    <property type="project" value="TreeGrafter"/>
</dbReference>
<dbReference type="PROSITE" id="PS51007">
    <property type="entry name" value="CYTC"/>
    <property type="match status" value="1"/>
</dbReference>
<keyword evidence="9" id="KW-1185">Reference proteome</keyword>
<dbReference type="SUPFAM" id="SSF46626">
    <property type="entry name" value="Cytochrome c"/>
    <property type="match status" value="1"/>
</dbReference>
<feature type="domain" description="Cytochrome c" evidence="7">
    <location>
        <begin position="370"/>
        <end position="502"/>
    </location>
</feature>
<keyword evidence="2 4" id="KW-0479">Metal-binding</keyword>
<evidence type="ECO:0000256" key="4">
    <source>
        <dbReference type="PROSITE-ProRule" id="PRU00433"/>
    </source>
</evidence>
<feature type="region of interest" description="Disordered" evidence="5">
    <location>
        <begin position="48"/>
        <end position="74"/>
    </location>
</feature>
<dbReference type="PATRIC" id="fig|121290.4.peg.2752"/>
<dbReference type="PANTHER" id="PTHR30600">
    <property type="entry name" value="CYTOCHROME C PEROXIDASE-RELATED"/>
    <property type="match status" value="1"/>
</dbReference>
<feature type="signal peptide" evidence="6">
    <location>
        <begin position="1"/>
        <end position="22"/>
    </location>
</feature>
<dbReference type="GO" id="GO:0046872">
    <property type="term" value="F:metal ion binding"/>
    <property type="evidence" value="ECO:0007669"/>
    <property type="project" value="UniProtKB-KW"/>
</dbReference>
<dbReference type="GO" id="GO:0020037">
    <property type="term" value="F:heme binding"/>
    <property type="evidence" value="ECO:0007669"/>
    <property type="project" value="InterPro"/>
</dbReference>
<dbReference type="Proteomes" id="UP000059074">
    <property type="component" value="Unassembled WGS sequence"/>
</dbReference>
<dbReference type="InterPro" id="IPR010538">
    <property type="entry name" value="DHOR"/>
</dbReference>
<dbReference type="STRING" id="121290.APY04_1515"/>
<organism evidence="8 9">
    <name type="scientific">Hyphomicrobium sulfonivorans</name>
    <dbReference type="NCBI Taxonomy" id="121290"/>
    <lineage>
        <taxon>Bacteria</taxon>
        <taxon>Pseudomonadati</taxon>
        <taxon>Pseudomonadota</taxon>
        <taxon>Alphaproteobacteria</taxon>
        <taxon>Hyphomicrobiales</taxon>
        <taxon>Hyphomicrobiaceae</taxon>
        <taxon>Hyphomicrobium</taxon>
    </lineage>
</organism>
<evidence type="ECO:0000256" key="3">
    <source>
        <dbReference type="ARBA" id="ARBA00023004"/>
    </source>
</evidence>
<feature type="chain" id="PRO_5007163966" evidence="6">
    <location>
        <begin position="23"/>
        <end position="502"/>
    </location>
</feature>
<dbReference type="PIRSF" id="PIRSF028099">
    <property type="entry name" value="DUF1111"/>
    <property type="match status" value="1"/>
</dbReference>
<evidence type="ECO:0000313" key="9">
    <source>
        <dbReference type="Proteomes" id="UP000059074"/>
    </source>
</evidence>
<keyword evidence="3 4" id="KW-0408">Iron</keyword>
<reference evidence="8 9" key="1">
    <citation type="submission" date="2015-10" db="EMBL/GenBank/DDBJ databases">
        <title>Transcriptomic analysis of a linuron degrading triple-species bacterial consortium.</title>
        <authorList>
            <person name="Albers P."/>
        </authorList>
    </citation>
    <scope>NUCLEOTIDE SEQUENCE [LARGE SCALE GENOMIC DNA]</scope>
    <source>
        <strain evidence="8 9">WDL6</strain>
    </source>
</reference>
<dbReference type="GO" id="GO:0009055">
    <property type="term" value="F:electron transfer activity"/>
    <property type="evidence" value="ECO:0007669"/>
    <property type="project" value="InterPro"/>
</dbReference>
<gene>
    <name evidence="8" type="ORF">APY04_1515</name>
</gene>
<dbReference type="Pfam" id="PF06537">
    <property type="entry name" value="DHOR"/>
    <property type="match status" value="1"/>
</dbReference>
<keyword evidence="1 4" id="KW-0349">Heme</keyword>
<evidence type="ECO:0000259" key="7">
    <source>
        <dbReference type="PROSITE" id="PS51007"/>
    </source>
</evidence>
<dbReference type="InterPro" id="IPR036909">
    <property type="entry name" value="Cyt_c-like_dom_sf"/>
</dbReference>
<proteinExistence type="predicted"/>
<evidence type="ECO:0000256" key="2">
    <source>
        <dbReference type="ARBA" id="ARBA00022723"/>
    </source>
</evidence>